<keyword evidence="3" id="KW-1185">Reference proteome</keyword>
<dbReference type="PANTHER" id="PTHR30522">
    <property type="entry name" value="NUCLEOSIDE TRIPHOSPHATE PYROPHOSPHOHYDROLASE"/>
    <property type="match status" value="1"/>
</dbReference>
<evidence type="ECO:0000313" key="3">
    <source>
        <dbReference type="Proteomes" id="UP000655410"/>
    </source>
</evidence>
<dbReference type="InterPro" id="IPR048015">
    <property type="entry name" value="NTP-PPase_MazG-like_N"/>
</dbReference>
<dbReference type="InterPro" id="IPR011551">
    <property type="entry name" value="NTP_PyrPHydrolase_MazG"/>
</dbReference>
<sequence>MTAGGEGLVEFLGLMRTMRERCAWKGAQTHESLAPYLREEADEVLEAIAEGDPAHLCDELGDLLLQIYFHAAIAEEAGAFAMDDVVAGLTAKMRRRNPHVFGPEAESGRTFTLEEIEELWQAAKAAERATGQ</sequence>
<organism evidence="2 3">
    <name type="scientific">Nocardioides phosphati</name>
    <dbReference type="NCBI Taxonomy" id="1867775"/>
    <lineage>
        <taxon>Bacteria</taxon>
        <taxon>Bacillati</taxon>
        <taxon>Actinomycetota</taxon>
        <taxon>Actinomycetes</taxon>
        <taxon>Propionibacteriales</taxon>
        <taxon>Nocardioidaceae</taxon>
        <taxon>Nocardioides</taxon>
    </lineage>
</organism>
<feature type="domain" description="NTP pyrophosphohydrolase MazG-like" evidence="1">
    <location>
        <begin position="28"/>
        <end position="101"/>
    </location>
</feature>
<evidence type="ECO:0000259" key="1">
    <source>
        <dbReference type="Pfam" id="PF03819"/>
    </source>
</evidence>
<dbReference type="SUPFAM" id="SSF101386">
    <property type="entry name" value="all-alpha NTP pyrophosphatases"/>
    <property type="match status" value="1"/>
</dbReference>
<dbReference type="EMBL" id="BMNI01000004">
    <property type="protein sequence ID" value="GGO89805.1"/>
    <property type="molecule type" value="Genomic_DNA"/>
</dbReference>
<proteinExistence type="predicted"/>
<dbReference type="Pfam" id="PF03819">
    <property type="entry name" value="MazG"/>
    <property type="match status" value="1"/>
</dbReference>
<reference evidence="3" key="1">
    <citation type="journal article" date="2019" name="Int. J. Syst. Evol. Microbiol.">
        <title>The Global Catalogue of Microorganisms (GCM) 10K type strain sequencing project: providing services to taxonomists for standard genome sequencing and annotation.</title>
        <authorList>
            <consortium name="The Broad Institute Genomics Platform"/>
            <consortium name="The Broad Institute Genome Sequencing Center for Infectious Disease"/>
            <person name="Wu L."/>
            <person name="Ma J."/>
        </authorList>
    </citation>
    <scope>NUCLEOTIDE SEQUENCE [LARGE SCALE GENOMIC DNA]</scope>
    <source>
        <strain evidence="3">CGMCC 4.7371</strain>
    </source>
</reference>
<comment type="caution">
    <text evidence="2">The sequence shown here is derived from an EMBL/GenBank/DDBJ whole genome shotgun (WGS) entry which is preliminary data.</text>
</comment>
<evidence type="ECO:0000313" key="2">
    <source>
        <dbReference type="EMBL" id="GGO89805.1"/>
    </source>
</evidence>
<dbReference type="PANTHER" id="PTHR30522:SF0">
    <property type="entry name" value="NUCLEOSIDE TRIPHOSPHATE PYROPHOSPHOHYDROLASE"/>
    <property type="match status" value="1"/>
</dbReference>
<dbReference type="Gene3D" id="1.10.287.1080">
    <property type="entry name" value="MazG-like"/>
    <property type="match status" value="1"/>
</dbReference>
<name>A0ABQ2N9U2_9ACTN</name>
<dbReference type="RefSeq" id="WP_188783881.1">
    <property type="nucleotide sequence ID" value="NZ_BMNI01000004.1"/>
</dbReference>
<protein>
    <recommendedName>
        <fullName evidence="1">NTP pyrophosphohydrolase MazG-like domain-containing protein</fullName>
    </recommendedName>
</protein>
<dbReference type="CDD" id="cd11528">
    <property type="entry name" value="NTP-PPase_MazG_Nterm"/>
    <property type="match status" value="1"/>
</dbReference>
<dbReference type="Proteomes" id="UP000655410">
    <property type="component" value="Unassembled WGS sequence"/>
</dbReference>
<dbReference type="InterPro" id="IPR004518">
    <property type="entry name" value="MazG-like_dom"/>
</dbReference>
<gene>
    <name evidence="2" type="ORF">GCM10011584_20130</name>
</gene>
<accession>A0ABQ2N9U2</accession>